<organism evidence="9 10">
    <name type="scientific">Rhizosaccharibacter radicis</name>
    <dbReference type="NCBI Taxonomy" id="2782605"/>
    <lineage>
        <taxon>Bacteria</taxon>
        <taxon>Pseudomonadati</taxon>
        <taxon>Pseudomonadota</taxon>
        <taxon>Alphaproteobacteria</taxon>
        <taxon>Acetobacterales</taxon>
        <taxon>Acetobacteraceae</taxon>
        <taxon>Rhizosaccharibacter</taxon>
    </lineage>
</organism>
<dbReference type="Pfam" id="PF00528">
    <property type="entry name" value="BPD_transp_1"/>
    <property type="match status" value="1"/>
</dbReference>
<evidence type="ECO:0000259" key="8">
    <source>
        <dbReference type="PROSITE" id="PS50928"/>
    </source>
</evidence>
<feature type="transmembrane region" description="Helical" evidence="7">
    <location>
        <begin position="131"/>
        <end position="153"/>
    </location>
</feature>
<keyword evidence="4 7" id="KW-0812">Transmembrane</keyword>
<proteinExistence type="inferred from homology"/>
<feature type="transmembrane region" description="Helical" evidence="7">
    <location>
        <begin position="229"/>
        <end position="248"/>
    </location>
</feature>
<dbReference type="Proteomes" id="UP001524547">
    <property type="component" value="Unassembled WGS sequence"/>
</dbReference>
<comment type="subcellular location">
    <subcellularLocation>
        <location evidence="1 7">Cell membrane</location>
        <topology evidence="1 7">Multi-pass membrane protein</topology>
    </subcellularLocation>
</comment>
<dbReference type="CDD" id="cd06261">
    <property type="entry name" value="TM_PBP2"/>
    <property type="match status" value="1"/>
</dbReference>
<evidence type="ECO:0000256" key="1">
    <source>
        <dbReference type="ARBA" id="ARBA00004651"/>
    </source>
</evidence>
<keyword evidence="3" id="KW-1003">Cell membrane</keyword>
<keyword evidence="6 7" id="KW-0472">Membrane</keyword>
<reference evidence="9 10" key="1">
    <citation type="submission" date="2022-06" db="EMBL/GenBank/DDBJ databases">
        <title>Rhizosaccharibacter gen. nov. sp. nov. KSS12, endophytic bacteria isolated from sugarcane.</title>
        <authorList>
            <person name="Pitiwittayakul N."/>
        </authorList>
    </citation>
    <scope>NUCLEOTIDE SEQUENCE [LARGE SCALE GENOMIC DNA]</scope>
    <source>
        <strain evidence="9 10">KSS12</strain>
    </source>
</reference>
<sequence>MDTAPGVSATHALSDPPGVGARLAALLQRRSVLPTLLLVPVLLFFIVWNTVPTLWLLGLSFYRFSLTSGRPPIFTGFGNFESILQDSEVWLALSRTFLFVILAVGIETVLGLLLGLLFWNSQRLPGRRVALTMLFTPMVLTPVAAGTFWRLIYDPTFGVLSAMLRGLGLPTVNFLGDARTAFGSVLAVDVWMWTPFMVLMTLAALASVPKAELEAAEIDRLSFLQRLRLVILHHGKFILMLGILLRTIDAFKTMDLIYDMTFGGPGSTTQLVAIMLYRRAFEVFSMGWSSALAVILLLISIAFTATFIFVLHARERRKQDMPA</sequence>
<dbReference type="InterPro" id="IPR000515">
    <property type="entry name" value="MetI-like"/>
</dbReference>
<feature type="transmembrane region" description="Helical" evidence="7">
    <location>
        <begin position="288"/>
        <end position="311"/>
    </location>
</feature>
<evidence type="ECO:0000256" key="3">
    <source>
        <dbReference type="ARBA" id="ARBA00022475"/>
    </source>
</evidence>
<evidence type="ECO:0000256" key="7">
    <source>
        <dbReference type="RuleBase" id="RU363032"/>
    </source>
</evidence>
<dbReference type="PANTHER" id="PTHR43005:SF1">
    <property type="entry name" value="SPERMIDINE_PUTRESCINE TRANSPORT SYSTEM PERMEASE PROTEIN"/>
    <property type="match status" value="1"/>
</dbReference>
<comment type="similarity">
    <text evidence="7">Belongs to the binding-protein-dependent transport system permease family.</text>
</comment>
<feature type="transmembrane region" description="Helical" evidence="7">
    <location>
        <begin position="97"/>
        <end position="119"/>
    </location>
</feature>
<keyword evidence="5 7" id="KW-1133">Transmembrane helix</keyword>
<dbReference type="PANTHER" id="PTHR43005">
    <property type="entry name" value="BLR7065 PROTEIN"/>
    <property type="match status" value="1"/>
</dbReference>
<evidence type="ECO:0000256" key="6">
    <source>
        <dbReference type="ARBA" id="ARBA00023136"/>
    </source>
</evidence>
<evidence type="ECO:0000313" key="10">
    <source>
        <dbReference type="Proteomes" id="UP001524547"/>
    </source>
</evidence>
<evidence type="ECO:0000313" key="9">
    <source>
        <dbReference type="EMBL" id="MCQ8242160.1"/>
    </source>
</evidence>
<protein>
    <submittedName>
        <fullName evidence="9">Sugar ABC transporter permease</fullName>
    </submittedName>
</protein>
<accession>A0ABT1W3I4</accession>
<evidence type="ECO:0000256" key="4">
    <source>
        <dbReference type="ARBA" id="ARBA00022692"/>
    </source>
</evidence>
<feature type="domain" description="ABC transmembrane type-1" evidence="8">
    <location>
        <begin position="93"/>
        <end position="309"/>
    </location>
</feature>
<keyword evidence="10" id="KW-1185">Reference proteome</keyword>
<dbReference type="InterPro" id="IPR035906">
    <property type="entry name" value="MetI-like_sf"/>
</dbReference>
<gene>
    <name evidence="9" type="ORF">NFI88_15085</name>
</gene>
<evidence type="ECO:0000256" key="2">
    <source>
        <dbReference type="ARBA" id="ARBA00022448"/>
    </source>
</evidence>
<dbReference type="RefSeq" id="WP_422920913.1">
    <property type="nucleotide sequence ID" value="NZ_JAMZEJ010000009.1"/>
</dbReference>
<keyword evidence="2 7" id="KW-0813">Transport</keyword>
<feature type="transmembrane region" description="Helical" evidence="7">
    <location>
        <begin position="36"/>
        <end position="62"/>
    </location>
</feature>
<feature type="transmembrane region" description="Helical" evidence="7">
    <location>
        <begin position="190"/>
        <end position="208"/>
    </location>
</feature>
<evidence type="ECO:0000256" key="5">
    <source>
        <dbReference type="ARBA" id="ARBA00022989"/>
    </source>
</evidence>
<dbReference type="PROSITE" id="PS50928">
    <property type="entry name" value="ABC_TM1"/>
    <property type="match status" value="1"/>
</dbReference>
<name>A0ABT1W3I4_9PROT</name>
<dbReference type="Gene3D" id="1.10.3720.10">
    <property type="entry name" value="MetI-like"/>
    <property type="match status" value="1"/>
</dbReference>
<dbReference type="EMBL" id="JAMZEJ010000009">
    <property type="protein sequence ID" value="MCQ8242160.1"/>
    <property type="molecule type" value="Genomic_DNA"/>
</dbReference>
<comment type="caution">
    <text evidence="9">The sequence shown here is derived from an EMBL/GenBank/DDBJ whole genome shotgun (WGS) entry which is preliminary data.</text>
</comment>
<dbReference type="SUPFAM" id="SSF161098">
    <property type="entry name" value="MetI-like"/>
    <property type="match status" value="1"/>
</dbReference>